<gene>
    <name evidence="2" type="ORF">OEA41_008717</name>
</gene>
<evidence type="ECO:0000256" key="1">
    <source>
        <dbReference type="SAM" id="MobiDB-lite"/>
    </source>
</evidence>
<evidence type="ECO:0000313" key="3">
    <source>
        <dbReference type="Proteomes" id="UP001276659"/>
    </source>
</evidence>
<dbReference type="Proteomes" id="UP001276659">
    <property type="component" value="Unassembled WGS sequence"/>
</dbReference>
<name>A0AAD9Z090_9LECA</name>
<protein>
    <submittedName>
        <fullName evidence="2">Uncharacterized protein</fullName>
    </submittedName>
</protein>
<sequence>MPNGQRKKDFPNPLVNFRNPPLKEGKIIAMGDELMGENKIKMMIQETRTIPTCIYSRKCVATSRYDILAGVPDSQWVNDVNNWQACNAAMKNSQWYGNGSGSFADAVSRMFSPGCFEPWETFASTIHNSPKNLKENPSEGVSADSPADSRPRKATGLMSLEYIHNIIHELGYQYDDLVPQPNTPEDSPKYLEDLRKHIKELSVQGTPGYTLPNEKFNDYIINVIYDRYAPSVRNSLLHWQATRALE</sequence>
<evidence type="ECO:0000313" key="2">
    <source>
        <dbReference type="EMBL" id="KAK3169334.1"/>
    </source>
</evidence>
<dbReference type="InterPro" id="IPR008922">
    <property type="entry name" value="Di-copper_centre_dom_sf"/>
</dbReference>
<accession>A0AAD9Z090</accession>
<keyword evidence="3" id="KW-1185">Reference proteome</keyword>
<feature type="region of interest" description="Disordered" evidence="1">
    <location>
        <begin position="127"/>
        <end position="151"/>
    </location>
</feature>
<dbReference type="EMBL" id="JASNWA010000009">
    <property type="protein sequence ID" value="KAK3169334.1"/>
    <property type="molecule type" value="Genomic_DNA"/>
</dbReference>
<comment type="caution">
    <text evidence="2">The sequence shown here is derived from an EMBL/GenBank/DDBJ whole genome shotgun (WGS) entry which is preliminary data.</text>
</comment>
<reference evidence="2" key="1">
    <citation type="submission" date="2022-11" db="EMBL/GenBank/DDBJ databases">
        <title>Chromosomal genome sequence assembly and mating type (MAT) locus characterization of the leprose asexual lichenized fungus Lepraria neglecta (Nyl.) Erichsen.</title>
        <authorList>
            <person name="Allen J.L."/>
            <person name="Pfeffer B."/>
        </authorList>
    </citation>
    <scope>NUCLEOTIDE SEQUENCE</scope>
    <source>
        <strain evidence="2">Allen 5258</strain>
    </source>
</reference>
<organism evidence="2 3">
    <name type="scientific">Lepraria neglecta</name>
    <dbReference type="NCBI Taxonomy" id="209136"/>
    <lineage>
        <taxon>Eukaryota</taxon>
        <taxon>Fungi</taxon>
        <taxon>Dikarya</taxon>
        <taxon>Ascomycota</taxon>
        <taxon>Pezizomycotina</taxon>
        <taxon>Lecanoromycetes</taxon>
        <taxon>OSLEUM clade</taxon>
        <taxon>Lecanoromycetidae</taxon>
        <taxon>Lecanorales</taxon>
        <taxon>Lecanorineae</taxon>
        <taxon>Stereocaulaceae</taxon>
        <taxon>Lepraria</taxon>
    </lineage>
</organism>
<proteinExistence type="predicted"/>
<dbReference type="Gene3D" id="1.10.1280.10">
    <property type="entry name" value="Di-copper center containing domain from catechol oxidase"/>
    <property type="match status" value="1"/>
</dbReference>
<dbReference type="AlphaFoldDB" id="A0AAD9Z090"/>